<dbReference type="AlphaFoldDB" id="A0A2X2SNA8"/>
<name>A0A2X2SNA8_CAPOC</name>
<dbReference type="EMBL" id="UAVS01000005">
    <property type="protein sequence ID" value="SQA93788.1"/>
    <property type="molecule type" value="Genomic_DNA"/>
</dbReference>
<sequence>MIDVCNLPEPFTREISHVLLFDAASLSFNQNLRALTPDINSYLLRIDLHNPTPYNRKVSVKKQNHNDYFDVQVSLPIYDLSKETRKKLISFHKQRKYVVALVSQQEMLIVGNAREPFTLTVDDNITDNGKGADTYIVTLTGQTIIFPNISKITEKFRVLFFLPPLQ</sequence>
<dbReference type="RefSeq" id="WP_111972556.1">
    <property type="nucleotide sequence ID" value="NZ_UAVS01000005.1"/>
</dbReference>
<gene>
    <name evidence="1" type="ORF">NCTC11545_01165</name>
</gene>
<dbReference type="Proteomes" id="UP000250169">
    <property type="component" value="Unassembled WGS sequence"/>
</dbReference>
<proteinExistence type="predicted"/>
<reference evidence="1 2" key="1">
    <citation type="submission" date="2018-06" db="EMBL/GenBank/DDBJ databases">
        <authorList>
            <consortium name="Pathogen Informatics"/>
            <person name="Doyle S."/>
        </authorList>
    </citation>
    <scope>NUCLEOTIDE SEQUENCE [LARGE SCALE GENOMIC DNA]</scope>
    <source>
        <strain evidence="1 2">NCTC11545</strain>
    </source>
</reference>
<evidence type="ECO:0000313" key="1">
    <source>
        <dbReference type="EMBL" id="SQA93788.1"/>
    </source>
</evidence>
<accession>A0A2X2SNA8</accession>
<protein>
    <submittedName>
        <fullName evidence="1">Uncharacterized protein</fullName>
    </submittedName>
</protein>
<organism evidence="1 2">
    <name type="scientific">Capnocytophaga ochracea</name>
    <dbReference type="NCBI Taxonomy" id="1018"/>
    <lineage>
        <taxon>Bacteria</taxon>
        <taxon>Pseudomonadati</taxon>
        <taxon>Bacteroidota</taxon>
        <taxon>Flavobacteriia</taxon>
        <taxon>Flavobacteriales</taxon>
        <taxon>Flavobacteriaceae</taxon>
        <taxon>Capnocytophaga</taxon>
    </lineage>
</organism>
<evidence type="ECO:0000313" key="2">
    <source>
        <dbReference type="Proteomes" id="UP000250169"/>
    </source>
</evidence>